<evidence type="ECO:0000259" key="9">
    <source>
        <dbReference type="Pfam" id="PF11356"/>
    </source>
</evidence>
<organism evidence="10 11">
    <name type="scientific">Simplicispira suum</name>
    <dbReference type="NCBI Taxonomy" id="2109915"/>
    <lineage>
        <taxon>Bacteria</taxon>
        <taxon>Pseudomonadati</taxon>
        <taxon>Pseudomonadota</taxon>
        <taxon>Betaproteobacteria</taxon>
        <taxon>Burkholderiales</taxon>
        <taxon>Comamonadaceae</taxon>
        <taxon>Simplicispira</taxon>
    </lineage>
</organism>
<dbReference type="GO" id="GO:0005886">
    <property type="term" value="C:plasma membrane"/>
    <property type="evidence" value="ECO:0007669"/>
    <property type="project" value="UniProtKB-SubCell"/>
</dbReference>
<protein>
    <submittedName>
        <fullName evidence="10">General secretion pathway protein C</fullName>
    </submittedName>
</protein>
<keyword evidence="7" id="KW-1133">Transmembrane helix</keyword>
<dbReference type="InterPro" id="IPR024961">
    <property type="entry name" value="T2SS_GspC_N"/>
</dbReference>
<evidence type="ECO:0000256" key="4">
    <source>
        <dbReference type="ARBA" id="ARBA00022519"/>
    </source>
</evidence>
<dbReference type="AlphaFoldDB" id="A0A2S0MXH8"/>
<dbReference type="Pfam" id="PF11356">
    <property type="entry name" value="T2SSC"/>
    <property type="match status" value="1"/>
</dbReference>
<dbReference type="Proteomes" id="UP000239326">
    <property type="component" value="Chromosome"/>
</dbReference>
<evidence type="ECO:0000256" key="3">
    <source>
        <dbReference type="ARBA" id="ARBA00022475"/>
    </source>
</evidence>
<keyword evidence="5" id="KW-0812">Transmembrane</keyword>
<keyword evidence="8" id="KW-0472">Membrane</keyword>
<evidence type="ECO:0000313" key="10">
    <source>
        <dbReference type="EMBL" id="AVO40592.1"/>
    </source>
</evidence>
<proteinExistence type="predicted"/>
<evidence type="ECO:0000256" key="5">
    <source>
        <dbReference type="ARBA" id="ARBA00022692"/>
    </source>
</evidence>
<keyword evidence="6" id="KW-0653">Protein transport</keyword>
<evidence type="ECO:0000256" key="6">
    <source>
        <dbReference type="ARBA" id="ARBA00022927"/>
    </source>
</evidence>
<dbReference type="OrthoDB" id="8797229at2"/>
<evidence type="ECO:0000313" key="11">
    <source>
        <dbReference type="Proteomes" id="UP000239326"/>
    </source>
</evidence>
<comment type="subcellular location">
    <subcellularLocation>
        <location evidence="1">Cell inner membrane</location>
    </subcellularLocation>
</comment>
<sequence>MSRLTSSPWPVRLTTLALWALAAASAVFWGLRLSTPASLPAAPASPAAVAAPDVQAMARLLGVQPSAAMASAQPAAGSRYTLVGLLAGQDGASGAALIAVAGQPAKPFRVGSAVDGDLVLQSLDAHAAKLGPAGAQATLTLSVPTSP</sequence>
<name>A0A2S0MXH8_9BURK</name>
<reference evidence="10 11" key="1">
    <citation type="submission" date="2018-03" db="EMBL/GenBank/DDBJ databases">
        <title>Genome sequencing of Simplicispira sp.</title>
        <authorList>
            <person name="Kim S.-J."/>
            <person name="Heo J."/>
            <person name="Kwon S.-W."/>
        </authorList>
    </citation>
    <scope>NUCLEOTIDE SEQUENCE [LARGE SCALE GENOMIC DNA]</scope>
    <source>
        <strain evidence="10 11">SC1-8</strain>
    </source>
</reference>
<keyword evidence="3" id="KW-1003">Cell membrane</keyword>
<keyword evidence="11" id="KW-1185">Reference proteome</keyword>
<feature type="domain" description="Type II secretion system protein GspC N-terminal" evidence="9">
    <location>
        <begin position="20"/>
        <end position="141"/>
    </location>
</feature>
<accession>A0A2S0MXH8</accession>
<evidence type="ECO:0000256" key="1">
    <source>
        <dbReference type="ARBA" id="ARBA00004533"/>
    </source>
</evidence>
<dbReference type="RefSeq" id="WP_106445583.1">
    <property type="nucleotide sequence ID" value="NZ_CP027669.1"/>
</dbReference>
<keyword evidence="2" id="KW-0813">Transport</keyword>
<dbReference type="EMBL" id="CP027669">
    <property type="protein sequence ID" value="AVO40592.1"/>
    <property type="molecule type" value="Genomic_DNA"/>
</dbReference>
<evidence type="ECO:0000256" key="2">
    <source>
        <dbReference type="ARBA" id="ARBA00022448"/>
    </source>
</evidence>
<keyword evidence="4" id="KW-0997">Cell inner membrane</keyword>
<evidence type="ECO:0000256" key="7">
    <source>
        <dbReference type="ARBA" id="ARBA00022989"/>
    </source>
</evidence>
<evidence type="ECO:0000256" key="8">
    <source>
        <dbReference type="ARBA" id="ARBA00023136"/>
    </source>
</evidence>
<gene>
    <name evidence="10" type="ORF">C6571_04195</name>
</gene>
<dbReference type="GO" id="GO:0015031">
    <property type="term" value="P:protein transport"/>
    <property type="evidence" value="ECO:0007669"/>
    <property type="project" value="UniProtKB-KW"/>
</dbReference>
<dbReference type="KEGG" id="simp:C6571_04195"/>